<accession>A0A2P1PWM5</accession>
<proteinExistence type="predicted"/>
<dbReference type="AlphaFoldDB" id="A0A2P1PWM5"/>
<sequence length="221" mass="24731">MLYLALSCLQGRPAVQACRDLKSLGVTGIQLTPGNVPDPALVDALAGIQVRTHHGFSWSAMKQRVWEDSGRCRVSSDSVHPPTERDPAFAVWWEAIRDDSRPAIYETMYPGYRLGCGDEVERAMDMGLRLAVDVSHIHIQRRAGVLSEKTWRRLQQYAGISELHVSDNEGRIDSHRPLTLNTFGLGWAKERAGSSIPLVLEAYMHKLSDIERRAQVELLSS</sequence>
<keyword evidence="2" id="KW-1185">Reference proteome</keyword>
<dbReference type="Proteomes" id="UP000241074">
    <property type="component" value="Chromosome"/>
</dbReference>
<organism evidence="1 2">
    <name type="scientific">Ahniella affigens</name>
    <dbReference type="NCBI Taxonomy" id="2021234"/>
    <lineage>
        <taxon>Bacteria</taxon>
        <taxon>Pseudomonadati</taxon>
        <taxon>Pseudomonadota</taxon>
        <taxon>Gammaproteobacteria</taxon>
        <taxon>Lysobacterales</taxon>
        <taxon>Rhodanobacteraceae</taxon>
        <taxon>Ahniella</taxon>
    </lineage>
</organism>
<evidence type="ECO:0000313" key="2">
    <source>
        <dbReference type="Proteomes" id="UP000241074"/>
    </source>
</evidence>
<evidence type="ECO:0000313" key="1">
    <source>
        <dbReference type="EMBL" id="AVP99265.1"/>
    </source>
</evidence>
<evidence type="ECO:0008006" key="3">
    <source>
        <dbReference type="Google" id="ProtNLM"/>
    </source>
</evidence>
<protein>
    <recommendedName>
        <fullName evidence="3">Xylose isomerase-like TIM barrel domain-containing protein</fullName>
    </recommendedName>
</protein>
<reference evidence="1 2" key="1">
    <citation type="submission" date="2018-03" db="EMBL/GenBank/DDBJ databases">
        <title>Ahniella affigens gen. nov., sp. nov., a gammaproteobacterium isolated from sandy soil near a stream.</title>
        <authorList>
            <person name="Ko Y."/>
            <person name="Kim J.-H."/>
        </authorList>
    </citation>
    <scope>NUCLEOTIDE SEQUENCE [LARGE SCALE GENOMIC DNA]</scope>
    <source>
        <strain evidence="1 2">D13</strain>
    </source>
</reference>
<dbReference type="EMBL" id="CP027860">
    <property type="protein sequence ID" value="AVP99265.1"/>
    <property type="molecule type" value="Genomic_DNA"/>
</dbReference>
<dbReference type="RefSeq" id="WP_106893185.1">
    <property type="nucleotide sequence ID" value="NZ_CP027860.1"/>
</dbReference>
<name>A0A2P1PWM5_9GAMM</name>
<dbReference type="OrthoDB" id="5792616at2"/>
<dbReference type="InterPro" id="IPR036237">
    <property type="entry name" value="Xyl_isomerase-like_sf"/>
</dbReference>
<dbReference type="KEGG" id="xba:C7S18_19770"/>
<reference evidence="1 2" key="2">
    <citation type="submission" date="2018-03" db="EMBL/GenBank/DDBJ databases">
        <authorList>
            <person name="Keele B.F."/>
        </authorList>
    </citation>
    <scope>NUCLEOTIDE SEQUENCE [LARGE SCALE GENOMIC DNA]</scope>
    <source>
        <strain evidence="1 2">D13</strain>
    </source>
</reference>
<dbReference type="SUPFAM" id="SSF51658">
    <property type="entry name" value="Xylose isomerase-like"/>
    <property type="match status" value="1"/>
</dbReference>
<gene>
    <name evidence="1" type="ORF">C7S18_19770</name>
</gene>